<evidence type="ECO:0000256" key="4">
    <source>
        <dbReference type="ARBA" id="ARBA00023242"/>
    </source>
</evidence>
<dbReference type="Pfam" id="PF04427">
    <property type="entry name" value="Brix"/>
    <property type="match status" value="1"/>
</dbReference>
<dbReference type="STRING" id="184922.A8BJN9"/>
<evidence type="ECO:0000256" key="1">
    <source>
        <dbReference type="ARBA" id="ARBA00004604"/>
    </source>
</evidence>
<dbReference type="SMART" id="SM00879">
    <property type="entry name" value="Brix"/>
    <property type="match status" value="1"/>
</dbReference>
<feature type="compositionally biased region" description="Acidic residues" evidence="5">
    <location>
        <begin position="304"/>
        <end position="342"/>
    </location>
</feature>
<dbReference type="PANTHER" id="PTHR13634">
    <property type="entry name" value="RIBOSOME BIOGENESIS PROTEIN BRIX"/>
    <property type="match status" value="1"/>
</dbReference>
<sequence length="348" mass="40563">MPADKHVYPRHKVMMITCKGTTGMFSKMKTDLERLIPHNKKESKFNTALPVSALMEVIRLRTCDHALYWEMRQRTELILWATSYPEGPTVKFQVANLLTSDRMRYQGNFHRFTRPILSFSHEFDQPEKYELRIIKELMKRIFATPHLHHKSVPFVDHVIAFRVREDGISIDFRVYSIQKNTNIKQGADQYSLAETGPSFVLIPFQILSSVMCGDILWRNENYVSPGERAKQQRAREFKQQQQKLREKEIYNQRDKTLPVDPIDLALSREGFEEVYGKISTVDIYGGHDGKYFMAPKRPPQPTNEIDEVDEISEDEGEGEGEGELEEELDDEEYTDEDEDEDSSQSSKE</sequence>
<dbReference type="GO" id="GO:0006364">
    <property type="term" value="P:rRNA processing"/>
    <property type="evidence" value="ECO:0007669"/>
    <property type="project" value="InterPro"/>
</dbReference>
<accession>A8BJN9</accession>
<dbReference type="GO" id="GO:0003723">
    <property type="term" value="F:RNA binding"/>
    <property type="evidence" value="ECO:0000318"/>
    <property type="project" value="GO_Central"/>
</dbReference>
<dbReference type="GeneID" id="5699515"/>
<dbReference type="VEuPathDB" id="GiardiaDB:GL50803_3589"/>
<keyword evidence="7" id="KW-1185">Reference proteome</keyword>
<protein>
    <submittedName>
        <fullName evidence="6">Ribosome biogenesis protein Brix</fullName>
    </submittedName>
</protein>
<dbReference type="FunCoup" id="A8BJN9">
    <property type="interactions" value="221"/>
</dbReference>
<dbReference type="Proteomes" id="UP000001548">
    <property type="component" value="Unassembled WGS sequence"/>
</dbReference>
<dbReference type="PROSITE" id="PS50833">
    <property type="entry name" value="BRIX"/>
    <property type="match status" value="1"/>
</dbReference>
<evidence type="ECO:0000256" key="5">
    <source>
        <dbReference type="SAM" id="MobiDB-lite"/>
    </source>
</evidence>
<dbReference type="PANTHER" id="PTHR13634:SF0">
    <property type="entry name" value="RIBOSOME BIOGENESIS PROTEIN BRX1 HOMOLOG"/>
    <property type="match status" value="1"/>
</dbReference>
<evidence type="ECO:0000313" key="6">
    <source>
        <dbReference type="EMBL" id="KAE8303929.1"/>
    </source>
</evidence>
<evidence type="ECO:0000256" key="2">
    <source>
        <dbReference type="ARBA" id="ARBA00006369"/>
    </source>
</evidence>
<comment type="caution">
    <text evidence="6">The sequence shown here is derived from an EMBL/GenBank/DDBJ whole genome shotgun (WGS) entry which is preliminary data.</text>
</comment>
<proteinExistence type="inferred from homology"/>
<dbReference type="HOGENOM" id="CLU_797967_0_0_1"/>
<dbReference type="InterPro" id="IPR007109">
    <property type="entry name" value="Brix"/>
</dbReference>
<dbReference type="GO" id="GO:0019843">
    <property type="term" value="F:rRNA binding"/>
    <property type="evidence" value="ECO:0007669"/>
    <property type="project" value="InterPro"/>
</dbReference>
<keyword evidence="4" id="KW-0539">Nucleus</keyword>
<dbReference type="EMBL" id="AACB03000002">
    <property type="protein sequence ID" value="KAE8303929.1"/>
    <property type="molecule type" value="Genomic_DNA"/>
</dbReference>
<comment type="similarity">
    <text evidence="2">Belongs to the BRX1 family.</text>
</comment>
<dbReference type="KEGG" id="gla:GL50803_003589"/>
<evidence type="ECO:0000313" key="7">
    <source>
        <dbReference type="Proteomes" id="UP000001548"/>
    </source>
</evidence>
<dbReference type="GO" id="GO:0000027">
    <property type="term" value="P:ribosomal large subunit assembly"/>
    <property type="evidence" value="ECO:0000318"/>
    <property type="project" value="GO_Central"/>
</dbReference>
<comment type="subcellular location">
    <subcellularLocation>
        <location evidence="1">Nucleus</location>
        <location evidence="1">Nucleolus</location>
    </subcellularLocation>
</comment>
<dbReference type="RefSeq" id="XP_001706624.1">
    <property type="nucleotide sequence ID" value="XM_001706572.1"/>
</dbReference>
<dbReference type="GO" id="GO:0005730">
    <property type="term" value="C:nucleolus"/>
    <property type="evidence" value="ECO:0000318"/>
    <property type="project" value="GO_Central"/>
</dbReference>
<organism evidence="6 7">
    <name type="scientific">Giardia intestinalis (strain ATCC 50803 / WB clone C6)</name>
    <name type="common">Giardia lamblia</name>
    <dbReference type="NCBI Taxonomy" id="184922"/>
    <lineage>
        <taxon>Eukaryota</taxon>
        <taxon>Metamonada</taxon>
        <taxon>Diplomonadida</taxon>
        <taxon>Hexamitidae</taxon>
        <taxon>Giardiinae</taxon>
        <taxon>Giardia</taxon>
    </lineage>
</organism>
<dbReference type="AlphaFoldDB" id="A8BJN9"/>
<dbReference type="OMA" id="YRHRHLM"/>
<name>A8BJN9_GIAIC</name>
<evidence type="ECO:0000256" key="3">
    <source>
        <dbReference type="ARBA" id="ARBA00022517"/>
    </source>
</evidence>
<reference evidence="6 7" key="1">
    <citation type="journal article" date="2007" name="Science">
        <title>Genomic minimalism in the early diverging intestinal parasite Giardia lamblia.</title>
        <authorList>
            <person name="Morrison H.G."/>
            <person name="McArthur A.G."/>
            <person name="Gillin F.D."/>
            <person name="Aley S.B."/>
            <person name="Adam R.D."/>
            <person name="Olsen G.J."/>
            <person name="Best A.A."/>
            <person name="Cande W.Z."/>
            <person name="Chen F."/>
            <person name="Cipriano M.J."/>
            <person name="Davids B.J."/>
            <person name="Dawson S.C."/>
            <person name="Elmendorf H.G."/>
            <person name="Hehl A.B."/>
            <person name="Holder M.E."/>
            <person name="Huse S.M."/>
            <person name="Kim U.U."/>
            <person name="Lasek-Nesselquist E."/>
            <person name="Manning G."/>
            <person name="Nigam A."/>
            <person name="Nixon J.E."/>
            <person name="Palm D."/>
            <person name="Passamaneck N.E."/>
            <person name="Prabhu A."/>
            <person name="Reich C.I."/>
            <person name="Reiner D.S."/>
            <person name="Samuelson J."/>
            <person name="Svard S.G."/>
            <person name="Sogin M.L."/>
        </authorList>
    </citation>
    <scope>NUCLEOTIDE SEQUENCE [LARGE SCALE GENOMIC DNA]</scope>
    <source>
        <strain evidence="6 7">WB C6</strain>
    </source>
</reference>
<feature type="region of interest" description="Disordered" evidence="5">
    <location>
        <begin position="292"/>
        <end position="348"/>
    </location>
</feature>
<gene>
    <name evidence="6" type="ORF">GL50803_003589</name>
</gene>
<keyword evidence="3" id="KW-0690">Ribosome biogenesis</keyword>
<dbReference type="InterPro" id="IPR026532">
    <property type="entry name" value="BRX1"/>
</dbReference>